<evidence type="ECO:0000313" key="1">
    <source>
        <dbReference type="EMBL" id="JAD14346.1"/>
    </source>
</evidence>
<name>A0A0A8XMV5_ARUDO</name>
<proteinExistence type="predicted"/>
<accession>A0A0A8XMV5</accession>
<protein>
    <submittedName>
        <fullName evidence="1">Uncharacterized protein</fullName>
    </submittedName>
</protein>
<organism evidence="1">
    <name type="scientific">Arundo donax</name>
    <name type="common">Giant reed</name>
    <name type="synonym">Donax arundinaceus</name>
    <dbReference type="NCBI Taxonomy" id="35708"/>
    <lineage>
        <taxon>Eukaryota</taxon>
        <taxon>Viridiplantae</taxon>
        <taxon>Streptophyta</taxon>
        <taxon>Embryophyta</taxon>
        <taxon>Tracheophyta</taxon>
        <taxon>Spermatophyta</taxon>
        <taxon>Magnoliopsida</taxon>
        <taxon>Liliopsida</taxon>
        <taxon>Poales</taxon>
        <taxon>Poaceae</taxon>
        <taxon>PACMAD clade</taxon>
        <taxon>Arundinoideae</taxon>
        <taxon>Arundineae</taxon>
        <taxon>Arundo</taxon>
    </lineage>
</organism>
<reference evidence="1" key="1">
    <citation type="submission" date="2014-09" db="EMBL/GenBank/DDBJ databases">
        <authorList>
            <person name="Magalhaes I.L.F."/>
            <person name="Oliveira U."/>
            <person name="Santos F.R."/>
            <person name="Vidigal T.H.D.A."/>
            <person name="Brescovit A.D."/>
            <person name="Santos A.J."/>
        </authorList>
    </citation>
    <scope>NUCLEOTIDE SEQUENCE</scope>
    <source>
        <tissue evidence="1">Shoot tissue taken approximately 20 cm above the soil surface</tissue>
    </source>
</reference>
<reference evidence="1" key="2">
    <citation type="journal article" date="2015" name="Data Brief">
        <title>Shoot transcriptome of the giant reed, Arundo donax.</title>
        <authorList>
            <person name="Barrero R.A."/>
            <person name="Guerrero F.D."/>
            <person name="Moolhuijzen P."/>
            <person name="Goolsby J.A."/>
            <person name="Tidwell J."/>
            <person name="Bellgard S.E."/>
            <person name="Bellgard M.I."/>
        </authorList>
    </citation>
    <scope>NUCLEOTIDE SEQUENCE</scope>
    <source>
        <tissue evidence="1">Shoot tissue taken approximately 20 cm above the soil surface</tissue>
    </source>
</reference>
<dbReference type="AlphaFoldDB" id="A0A0A8XMV5"/>
<sequence length="46" mass="5385">MLHGHGCRCRCLTQMRMFDSANFSETWQITFGIRHGCQNQTRIRGV</sequence>
<dbReference type="EMBL" id="GBRH01283549">
    <property type="protein sequence ID" value="JAD14346.1"/>
    <property type="molecule type" value="Transcribed_RNA"/>
</dbReference>